<keyword evidence="3" id="KW-1185">Reference proteome</keyword>
<organism evidence="2 3">
    <name type="scientific">Schizopora paradoxa</name>
    <dbReference type="NCBI Taxonomy" id="27342"/>
    <lineage>
        <taxon>Eukaryota</taxon>
        <taxon>Fungi</taxon>
        <taxon>Dikarya</taxon>
        <taxon>Basidiomycota</taxon>
        <taxon>Agaricomycotina</taxon>
        <taxon>Agaricomycetes</taxon>
        <taxon>Hymenochaetales</taxon>
        <taxon>Schizoporaceae</taxon>
        <taxon>Schizopora</taxon>
    </lineage>
</organism>
<dbReference type="InterPro" id="IPR041078">
    <property type="entry name" value="Plavaka"/>
</dbReference>
<feature type="region of interest" description="Disordered" evidence="1">
    <location>
        <begin position="44"/>
        <end position="68"/>
    </location>
</feature>
<dbReference type="Pfam" id="PF18759">
    <property type="entry name" value="Plavaka"/>
    <property type="match status" value="1"/>
</dbReference>
<gene>
    <name evidence="2" type="ORF">SCHPADRAFT_895789</name>
</gene>
<evidence type="ECO:0000256" key="1">
    <source>
        <dbReference type="SAM" id="MobiDB-lite"/>
    </source>
</evidence>
<feature type="region of interest" description="Disordered" evidence="1">
    <location>
        <begin position="626"/>
        <end position="679"/>
    </location>
</feature>
<dbReference type="InParanoid" id="A0A0H2R982"/>
<dbReference type="EMBL" id="KQ086244">
    <property type="protein sequence ID" value="KLO06038.1"/>
    <property type="molecule type" value="Genomic_DNA"/>
</dbReference>
<dbReference type="STRING" id="27342.A0A0H2R982"/>
<name>A0A0H2R982_9AGAM</name>
<dbReference type="OrthoDB" id="2687259at2759"/>
<reference evidence="2 3" key="1">
    <citation type="submission" date="2015-04" db="EMBL/GenBank/DDBJ databases">
        <title>Complete genome sequence of Schizopora paradoxa KUC8140, a cosmopolitan wood degrader in East Asia.</title>
        <authorList>
            <consortium name="DOE Joint Genome Institute"/>
            <person name="Min B."/>
            <person name="Park H."/>
            <person name="Jang Y."/>
            <person name="Kim J.-J."/>
            <person name="Kim K.H."/>
            <person name="Pangilinan J."/>
            <person name="Lipzen A."/>
            <person name="Riley R."/>
            <person name="Grigoriev I.V."/>
            <person name="Spatafora J.W."/>
            <person name="Choi I.-G."/>
        </authorList>
    </citation>
    <scope>NUCLEOTIDE SEQUENCE [LARGE SCALE GENOMIC DNA]</scope>
    <source>
        <strain evidence="2 3">KUC8140</strain>
    </source>
</reference>
<feature type="compositionally biased region" description="Basic residues" evidence="1">
    <location>
        <begin position="773"/>
        <end position="788"/>
    </location>
</feature>
<feature type="compositionally biased region" description="Pro residues" evidence="1">
    <location>
        <begin position="45"/>
        <end position="64"/>
    </location>
</feature>
<dbReference type="AlphaFoldDB" id="A0A0H2R982"/>
<dbReference type="Proteomes" id="UP000053477">
    <property type="component" value="Unassembled WGS sequence"/>
</dbReference>
<feature type="region of interest" description="Disordered" evidence="1">
    <location>
        <begin position="199"/>
        <end position="218"/>
    </location>
</feature>
<feature type="region of interest" description="Disordered" evidence="1">
    <location>
        <begin position="1074"/>
        <end position="1119"/>
    </location>
</feature>
<feature type="region of interest" description="Disordered" evidence="1">
    <location>
        <begin position="768"/>
        <end position="801"/>
    </location>
</feature>
<proteinExistence type="predicted"/>
<protein>
    <submittedName>
        <fullName evidence="2">Uncharacterized protein</fullName>
    </submittedName>
</protein>
<accession>A0A0H2R982</accession>
<feature type="compositionally biased region" description="Acidic residues" evidence="1">
    <location>
        <begin position="1077"/>
        <end position="1092"/>
    </location>
</feature>
<evidence type="ECO:0000313" key="2">
    <source>
        <dbReference type="EMBL" id="KLO06038.1"/>
    </source>
</evidence>
<evidence type="ECO:0000313" key="3">
    <source>
        <dbReference type="Proteomes" id="UP000053477"/>
    </source>
</evidence>
<sequence>MRRLMVHSSYMQGQIIRPVVSLRKPLLFFDRGVRELRYRDEIPVGPAPLPPPVPSPSPPTPSPPRSDVVPAVRLPAPLEVMRTERNAFGVFREYIGRPSHDPDQFVSIKRTYPISDALDESETAMPYLRVQRKRWIVLGTHLRRTHRPSEFLIWANNDNNSKSTSQMQILFTDVFGAPDFNRDEVLGVRVKKETARFDEVQVEDEDRGQGSSQSAINDHPMLAASQSGTGWIHTEVSIQIPDGKRHDSYDDVSTFRVGGVSLRKILPILCEIFADKKAEEYHLTPFREFWQPDEGGPAKRVLTNNLYTTDIYIQAHEEFGSASLWPIYLFLGNQPALERELHHLAYLPKHTDGDGLSADVITHCRREPMQAIVNIILQNEKFQIACREGVLIECWDGVKRRLFPRLFTYSADYPEKASEVGMKRNADAIVKLARVDDEHHRDKISRARNFVHLRGYGVKSKAVENLLGSQSLVPTKLNKVSNTTVAQNAFSEAFLSAPIAPKNLNYFQIFPIDIIYRQPKFARGTIRLFQKSVAAMQQPTAHQFESILKCALPTFEALLPSPHDELVLDLLSILATWHALAKLRSHTADILSILKTTTTTLGSLLRKFKRTTCEEYDTRELDKKTFGDLKKGRKPRAPAQAATGAPNKGKRKQKATNEPDGSDGDDNPSQKKKVPKKKELNLDTAKIHELEHCVPDIWMFGATGSFSAEPSQNIANEARDLKGEMEHKVVKGFYGKTNKINASKDIARYERRRAAFKLIGKRDPYRLADAHRQRGKMKKREKGKRTTKQNRGDAPANPSDPNLHYHILAAFCKKLNIPTWLSEHPDDPALKNFYNRLRDHLLGRCQGREFDGDEHQFSTEERNNIRVQYDELREHTTMNVNYTTYAGRRDQDLFNPRTRPDVMVLSREEGPDAHPFWYAKIVKIFSLTFQYVPPGVAPWDVLHQRVHVLWVRWYGRDTDAAAGWRRRRLHTVGFVPEGDDAAFGFLDPSQIVRGAHLIPAFRYGRTKEMLGESICRDAKEGNEDWKFFYVNWGFTNKFRMISFADRDMLMGFMGTGINHGQSRQIDHEIQQMIESQDTSEEGESDVGDELEDSEPRASAAGPRALLGKKARPRPEGNVA</sequence>